<dbReference type="SUPFAM" id="SSF48498">
    <property type="entry name" value="Tetracyclin repressor-like, C-terminal domain"/>
    <property type="match status" value="1"/>
</dbReference>
<dbReference type="EMBL" id="CP011310">
    <property type="protein sequence ID" value="AKQ42989.2"/>
    <property type="molecule type" value="Genomic_DNA"/>
</dbReference>
<proteinExistence type="predicted"/>
<reference evidence="2 3" key="1">
    <citation type="journal article" date="2015" name="Int. J. Syst. Evol. Microbiol.">
        <title>Erythrobacter atlanticus sp. nov., a bacterium from ocean sediment able to degrade polycyclic aromatic hydrocarbons.</title>
        <authorList>
            <person name="Zhuang L."/>
            <person name="Liu Y."/>
            <person name="Wang L."/>
            <person name="Wang W."/>
            <person name="Shao Z."/>
        </authorList>
    </citation>
    <scope>NUCLEOTIDE SEQUENCE [LARGE SCALE GENOMIC DNA]</scope>
    <source>
        <strain evidence="3">s21-N3</strain>
    </source>
</reference>
<keyword evidence="3" id="KW-1185">Reference proteome</keyword>
<reference evidence="3" key="2">
    <citation type="submission" date="2015-04" db="EMBL/GenBank/DDBJ databases">
        <title>The complete genome sequence of Erythrobacter sp. s21-N3.</title>
        <authorList>
            <person name="Zhuang L."/>
            <person name="Liu Y."/>
            <person name="Shao Z."/>
        </authorList>
    </citation>
    <scope>NUCLEOTIDE SEQUENCE [LARGE SCALE GENOMIC DNA]</scope>
    <source>
        <strain evidence="3">s21-N3</strain>
    </source>
</reference>
<name>A0A0H4VJ43_9SPHN</name>
<accession>A0A0H4VJ43</accession>
<organism evidence="2 3">
    <name type="scientific">Aurantiacibacter atlanticus</name>
    <dbReference type="NCBI Taxonomy" id="1648404"/>
    <lineage>
        <taxon>Bacteria</taxon>
        <taxon>Pseudomonadati</taxon>
        <taxon>Pseudomonadota</taxon>
        <taxon>Alphaproteobacteria</taxon>
        <taxon>Sphingomonadales</taxon>
        <taxon>Erythrobacteraceae</taxon>
        <taxon>Aurantiacibacter</taxon>
    </lineage>
</organism>
<dbReference type="Gene3D" id="1.10.357.10">
    <property type="entry name" value="Tetracycline Repressor, domain 2"/>
    <property type="match status" value="1"/>
</dbReference>
<dbReference type="AlphaFoldDB" id="A0A0H4VJ43"/>
<evidence type="ECO:0000313" key="2">
    <source>
        <dbReference type="EMBL" id="AKQ42989.2"/>
    </source>
</evidence>
<dbReference type="InterPro" id="IPR041490">
    <property type="entry name" value="KstR2_TetR_C"/>
</dbReference>
<evidence type="ECO:0000313" key="3">
    <source>
        <dbReference type="Proteomes" id="UP000059113"/>
    </source>
</evidence>
<dbReference type="KEGG" id="ery:CP97_14575"/>
<protein>
    <recommendedName>
        <fullName evidence="1">HTH-type transcriptional repressor KstR2 C-terminal domain-containing protein</fullName>
    </recommendedName>
</protein>
<gene>
    <name evidence="2" type="ORF">CP97_14575</name>
</gene>
<feature type="domain" description="HTH-type transcriptional repressor KstR2 C-terminal" evidence="1">
    <location>
        <begin position="12"/>
        <end position="103"/>
    </location>
</feature>
<dbReference type="Pfam" id="PF17932">
    <property type="entry name" value="TetR_C_24"/>
    <property type="match status" value="1"/>
</dbReference>
<evidence type="ECO:0000259" key="1">
    <source>
        <dbReference type="Pfam" id="PF17932"/>
    </source>
</evidence>
<dbReference type="Proteomes" id="UP000059113">
    <property type="component" value="Chromosome"/>
</dbReference>
<dbReference type="InterPro" id="IPR036271">
    <property type="entry name" value="Tet_transcr_reg_TetR-rel_C_sf"/>
</dbReference>
<sequence length="144" mass="16571">MADIDAALEGKTTPLGRLRALVHAHIHLVNGDRRHIHRVWTVEWLKLSESARARLEMRSAEYRDIIQDTMRLLFDNEYIFAEPDLSGHLLMPALNWTRTWIHSPPDKCDRELVDSICAAFLNLPVDEFRKRLNSVEGCASDVTP</sequence>